<feature type="compositionally biased region" description="Gly residues" evidence="1">
    <location>
        <begin position="282"/>
        <end position="299"/>
    </location>
</feature>
<protein>
    <submittedName>
        <fullName evidence="2">Tape measure</fullName>
    </submittedName>
</protein>
<dbReference type="KEGG" id="vg:16194391"/>
<feature type="region of interest" description="Disordered" evidence="1">
    <location>
        <begin position="1"/>
        <end position="27"/>
    </location>
</feature>
<feature type="region of interest" description="Disordered" evidence="1">
    <location>
        <begin position="281"/>
        <end position="302"/>
    </location>
</feature>
<organism evidence="2 3">
    <name type="scientific">Halorubrum tailed virus 4</name>
    <dbReference type="NCBI Taxonomy" id="1273752"/>
    <lineage>
        <taxon>Viruses</taxon>
        <taxon>Duplodnaviria</taxon>
        <taxon>Heunggongvirae</taxon>
        <taxon>Uroviricota</taxon>
        <taxon>Caudoviricetes</taxon>
        <taxon>Kirjokansivirales</taxon>
        <taxon>Haloferuviridae</taxon>
        <taxon>Saldibavirus</taxon>
        <taxon>Saldibavirus natrii</taxon>
        <taxon>Saldibavirus HRTV4</taxon>
    </lineage>
</organism>
<accession>R4T8F8</accession>
<sequence>MSETQDDLEGVERTMDETADSAGNSAEELEGFSQKFKGAMGAAISALAVGSAGLLSQVPIVGEAFSGLSAIVDELIFKIDDDLRPSLSGFRDDLFETAADVGEADSSLEAFRTALDGVGQAIQDTSTGQLQQEIQDLTGITVPENWLDLGWDIITMDARNAVDTLTSVVKDYPEDFGTFLESIAPKAGREYNKLVTDTRNWVNDLIDEVEDFPSDVRTFFTNLATDLNTWADDLATDAREWGVDLIESFTDGIEARLSGLRDFLSDLRNLGGEVGVSVPSLGGVGGSGGDGGGSGGGAGRAYRSTSSGGAIAIDGRNLAESTGRYRAGPSRRRGQ</sequence>
<dbReference type="EMBL" id="KC292023">
    <property type="protein sequence ID" value="AGM11160.1"/>
    <property type="molecule type" value="Genomic_DNA"/>
</dbReference>
<name>R4T8F8_9CAUD</name>
<dbReference type="RefSeq" id="YP_008059557.1">
    <property type="nucleotide sequence ID" value="NC_021329.1"/>
</dbReference>
<gene>
    <name evidence="2" type="primary">68</name>
    <name evidence="2" type="ORF">HRTV4_68</name>
</gene>
<evidence type="ECO:0000313" key="3">
    <source>
        <dbReference type="Proteomes" id="UP000202022"/>
    </source>
</evidence>
<dbReference type="Proteomes" id="UP000202022">
    <property type="component" value="Segment"/>
</dbReference>
<evidence type="ECO:0000313" key="2">
    <source>
        <dbReference type="EMBL" id="AGM11160.1"/>
    </source>
</evidence>
<proteinExistence type="predicted"/>
<reference evidence="2 3" key="1">
    <citation type="submission" date="2012-12" db="EMBL/GenBank/DDBJ databases">
        <authorList>
            <person name="Sencilo A."/>
            <person name="Jacobs-Sera D."/>
            <person name="Russell D.A."/>
            <person name="Ko C."/>
            <person name="Atanasova N."/>
            <person name="Osterlund E."/>
            <person name="Oksanen H.M."/>
            <person name="Bamford D.H."/>
            <person name="Hatfull G.F."/>
            <person name="Roine E."/>
            <person name="Hendrix R.W."/>
        </authorList>
    </citation>
    <scope>NUCLEOTIDE SEQUENCE [LARGE SCALE GENOMIC DNA]</scope>
</reference>
<dbReference type="GeneID" id="16194391"/>
<evidence type="ECO:0000256" key="1">
    <source>
        <dbReference type="SAM" id="MobiDB-lite"/>
    </source>
</evidence>
<keyword evidence="3" id="KW-1185">Reference proteome</keyword>